<dbReference type="PROSITE" id="PS50893">
    <property type="entry name" value="ABC_TRANSPORTER_2"/>
    <property type="match status" value="1"/>
</dbReference>
<dbReference type="RefSeq" id="WP_066473534.1">
    <property type="nucleotide sequence ID" value="NZ_CBCRUZ010000015.1"/>
</dbReference>
<dbReference type="SUPFAM" id="SSF50331">
    <property type="entry name" value="MOP-like"/>
    <property type="match status" value="1"/>
</dbReference>
<dbReference type="InterPro" id="IPR012340">
    <property type="entry name" value="NA-bd_OB-fold"/>
</dbReference>
<dbReference type="InterPro" id="IPR027417">
    <property type="entry name" value="P-loop_NTPase"/>
</dbReference>
<dbReference type="CDD" id="cd03301">
    <property type="entry name" value="ABC_MalK_N"/>
    <property type="match status" value="1"/>
</dbReference>
<dbReference type="Gene3D" id="2.40.50.100">
    <property type="match status" value="1"/>
</dbReference>
<evidence type="ECO:0000259" key="4">
    <source>
        <dbReference type="PROSITE" id="PS50893"/>
    </source>
</evidence>
<dbReference type="InterPro" id="IPR003439">
    <property type="entry name" value="ABC_transporter-like_ATP-bd"/>
</dbReference>
<evidence type="ECO:0000256" key="2">
    <source>
        <dbReference type="ARBA" id="ARBA00022741"/>
    </source>
</evidence>
<dbReference type="SUPFAM" id="SSF52540">
    <property type="entry name" value="P-loop containing nucleoside triphosphate hydrolases"/>
    <property type="match status" value="1"/>
</dbReference>
<dbReference type="EMBL" id="CP079105">
    <property type="protein sequence ID" value="QXQ13820.1"/>
    <property type="molecule type" value="Genomic_DNA"/>
</dbReference>
<name>A0ABX8SB64_9ACTN</name>
<protein>
    <submittedName>
        <fullName evidence="5">Sn-glycerol-3-phosphate ABC transporter ATP-binding protein UgpC</fullName>
    </submittedName>
</protein>
<dbReference type="InterPro" id="IPR008995">
    <property type="entry name" value="Mo/tungstate-bd_C_term_dom"/>
</dbReference>
<dbReference type="NCBIfam" id="NF008653">
    <property type="entry name" value="PRK11650.1"/>
    <property type="match status" value="1"/>
</dbReference>
<proteinExistence type="predicted"/>
<evidence type="ECO:0000256" key="3">
    <source>
        <dbReference type="ARBA" id="ARBA00022840"/>
    </source>
</evidence>
<gene>
    <name evidence="5" type="primary">ugpC</name>
    <name evidence="5" type="ORF">KV203_18920</name>
</gene>
<dbReference type="PANTHER" id="PTHR43875:SF1">
    <property type="entry name" value="OSMOPROTECTIVE COMPOUNDS UPTAKE ATP-BINDING PROTEIN GGTA"/>
    <property type="match status" value="1"/>
</dbReference>
<dbReference type="GO" id="GO:0005524">
    <property type="term" value="F:ATP binding"/>
    <property type="evidence" value="ECO:0007669"/>
    <property type="project" value="UniProtKB-KW"/>
</dbReference>
<dbReference type="SMART" id="SM00382">
    <property type="entry name" value="AAA"/>
    <property type="match status" value="1"/>
</dbReference>
<evidence type="ECO:0000313" key="6">
    <source>
        <dbReference type="Proteomes" id="UP000887023"/>
    </source>
</evidence>
<dbReference type="InterPro" id="IPR047641">
    <property type="entry name" value="ABC_transpr_MalK/UgpC-like"/>
</dbReference>
<keyword evidence="6" id="KW-1185">Reference proteome</keyword>
<dbReference type="InterPro" id="IPR015855">
    <property type="entry name" value="ABC_transpr_MalK-like"/>
</dbReference>
<feature type="domain" description="ABC transporter" evidence="4">
    <location>
        <begin position="4"/>
        <end position="236"/>
    </location>
</feature>
<dbReference type="InterPro" id="IPR017871">
    <property type="entry name" value="ABC_transporter-like_CS"/>
</dbReference>
<dbReference type="Gene3D" id="3.40.50.300">
    <property type="entry name" value="P-loop containing nucleotide triphosphate hydrolases"/>
    <property type="match status" value="1"/>
</dbReference>
<dbReference type="InterPro" id="IPR003593">
    <property type="entry name" value="AAA+_ATPase"/>
</dbReference>
<keyword evidence="2" id="KW-0547">Nucleotide-binding</keyword>
<evidence type="ECO:0000313" key="5">
    <source>
        <dbReference type="EMBL" id="QXQ13820.1"/>
    </source>
</evidence>
<accession>A0ABX8SB64</accession>
<reference evidence="5" key="1">
    <citation type="submission" date="2021-07" db="EMBL/GenBank/DDBJ databases">
        <title>Candidatus Kaistella beijingensis sp. nov. isolated from a municipal wastewater treatment plant is involved in sludge foaming.</title>
        <authorList>
            <person name="Song Y."/>
            <person name="Liu S.-J."/>
        </authorList>
    </citation>
    <scope>NUCLEOTIDE SEQUENCE</scope>
    <source>
        <strain evidence="5">DSM 43998</strain>
    </source>
</reference>
<keyword evidence="3 5" id="KW-0067">ATP-binding</keyword>
<dbReference type="Pfam" id="PF17912">
    <property type="entry name" value="OB_MalK"/>
    <property type="match status" value="1"/>
</dbReference>
<dbReference type="PROSITE" id="PS00211">
    <property type="entry name" value="ABC_TRANSPORTER_1"/>
    <property type="match status" value="1"/>
</dbReference>
<keyword evidence="1" id="KW-0813">Transport</keyword>
<dbReference type="Proteomes" id="UP000887023">
    <property type="component" value="Chromosome"/>
</dbReference>
<dbReference type="InterPro" id="IPR040582">
    <property type="entry name" value="OB_MalK-like"/>
</dbReference>
<organism evidence="5 6">
    <name type="scientific">Skermania pinensis</name>
    <dbReference type="NCBI Taxonomy" id="39122"/>
    <lineage>
        <taxon>Bacteria</taxon>
        <taxon>Bacillati</taxon>
        <taxon>Actinomycetota</taxon>
        <taxon>Actinomycetes</taxon>
        <taxon>Mycobacteriales</taxon>
        <taxon>Gordoniaceae</taxon>
        <taxon>Skermania</taxon>
    </lineage>
</organism>
<sequence>MAAVTYDGATRLFPGSSTPAVDQLDLQIGDGEFLVLVGPSGCGKSTSLRMLAGLEEVDDGRILIGSRDVTDAEPKDRDIAMVFQNYALYPHMTVAENMGFALKLAKVDKTERDRRVREAARLLDLEAYLDRKPKALSGGQRQRVAMGRAIVRQPQVFLMDEPLSNLDAKLRVQTRTQIAQLQRRLATTTVYVTHDQVEAMTMGDRVAVLQDGVLQQCDTPGDLYRNPVNMFVAGFMGSPAMNLFELPIGNDTVSLGGAAIPVPRAVVAECGHQVMVGIRPEHFEVGAGIEMEVDVVEELGSDAYGYGRAAITGGETPICARVDWRRPPARGDRIRLAVEPAHVHFFGPDGRRIG</sequence>
<dbReference type="Gene3D" id="2.40.50.140">
    <property type="entry name" value="Nucleic acid-binding proteins"/>
    <property type="match status" value="1"/>
</dbReference>
<dbReference type="Pfam" id="PF00005">
    <property type="entry name" value="ABC_tran"/>
    <property type="match status" value="1"/>
</dbReference>
<dbReference type="PANTHER" id="PTHR43875">
    <property type="entry name" value="MALTODEXTRIN IMPORT ATP-BINDING PROTEIN MSMX"/>
    <property type="match status" value="1"/>
</dbReference>
<evidence type="ECO:0000256" key="1">
    <source>
        <dbReference type="ARBA" id="ARBA00022448"/>
    </source>
</evidence>